<evidence type="ECO:0008006" key="5">
    <source>
        <dbReference type="Google" id="ProtNLM"/>
    </source>
</evidence>
<proteinExistence type="predicted"/>
<sequence length="581" mass="64276">MPKFRQDNILKALDQLLPGGKANHGNVMSLGATSSGGSGFMNVFSRSCLLGKGETDKYFGDSMVSSGRDLLNEVSLPVERLQRYPFLEEMATYPTIGQALYIHVSYAFSINKRTNLSFEFQPVTDENDEDNKAAHELCRELTNEIGLKVNAELPSWGLIMAIFGVCYIRPHIVQKVGITSMECNYYTLPYFIKEYYVGGDLAGFTGDYLKDESGALMFAKPWDMVSMKIPLWHPSRMNMPIYTGAEQFSLLSDPAKRMPVETQNYGTSLLQNAYEPYLNLRGAIRALKASRYNASKIDRLIGLNMDNLDPAKASLYGRTVSEQLQKSAMQMEKRARGNNTAPVVTNTVLPILANGKGQITIDTQSMPADISGIEDIMFHIKQLASALNLDYTMLGFADQMAGGLGEGGFLRTSIQAGMVAGWLRGGAAECIYRLCDIHLAAKYGKVYPSGERPYKIEFNSMATSIEMEESATMDSHANYASVFVTIADAICNNPALAKSNTFKQIVLGDVLKIPATKLETLLTELKASQDEDHDNDNDFGGGNKKGMFESVSHRPDAAMCDFIRSMDRHELQDIIIKAFEE</sequence>
<evidence type="ECO:0000313" key="2">
    <source>
        <dbReference type="EMBL" id="CAC9267790.1"/>
    </source>
</evidence>
<organism evidence="1 3">
    <name type="scientific">Citrobacter werkmanii</name>
    <dbReference type="NCBI Taxonomy" id="67827"/>
    <lineage>
        <taxon>Bacteria</taxon>
        <taxon>Pseudomonadati</taxon>
        <taxon>Pseudomonadota</taxon>
        <taxon>Gammaproteobacteria</taxon>
        <taxon>Enterobacterales</taxon>
        <taxon>Enterobacteriaceae</taxon>
        <taxon>Citrobacter</taxon>
        <taxon>Citrobacter freundii complex</taxon>
    </lineage>
</organism>
<evidence type="ECO:0000313" key="4">
    <source>
        <dbReference type="Proteomes" id="UP000837205"/>
    </source>
</evidence>
<dbReference type="Proteomes" id="UP000834503">
    <property type="component" value="Unassembled WGS sequence"/>
</dbReference>
<evidence type="ECO:0000313" key="3">
    <source>
        <dbReference type="Proteomes" id="UP000834503"/>
    </source>
</evidence>
<reference evidence="1" key="1">
    <citation type="submission" date="2020-05" db="EMBL/GenBank/DDBJ databases">
        <authorList>
            <person name="Delgado-Blas J."/>
        </authorList>
    </citation>
    <scope>NUCLEOTIDE SEQUENCE</scope>
    <source>
        <strain evidence="1">BB1459</strain>
        <strain evidence="2">BB1480</strain>
    </source>
</reference>
<dbReference type="EMBL" id="CAIIUA010000005">
    <property type="protein sequence ID" value="CAC9267790.1"/>
    <property type="molecule type" value="Genomic_DNA"/>
</dbReference>
<keyword evidence="4" id="KW-1185">Reference proteome</keyword>
<protein>
    <recommendedName>
        <fullName evidence="5">Phage portal protein</fullName>
    </recommendedName>
</protein>
<dbReference type="Proteomes" id="UP000837205">
    <property type="component" value="Unassembled WGS sequence"/>
</dbReference>
<comment type="caution">
    <text evidence="1">The sequence shown here is derived from an EMBL/GenBank/DDBJ whole genome shotgun (WGS) entry which is preliminary data.</text>
</comment>
<name>A0A9N8CWN5_9ENTR</name>
<accession>A0A9N8CWN5</accession>
<dbReference type="AlphaFoldDB" id="A0A9N8CWN5"/>
<dbReference type="EMBL" id="CAHPQX010000026">
    <property type="protein sequence ID" value="CAB5591808.1"/>
    <property type="molecule type" value="Genomic_DNA"/>
</dbReference>
<gene>
    <name evidence="1" type="ORF">GHA_04596</name>
    <name evidence="2" type="ORF">TML_06092</name>
</gene>
<evidence type="ECO:0000313" key="1">
    <source>
        <dbReference type="EMBL" id="CAB5591808.1"/>
    </source>
</evidence>